<dbReference type="InterPro" id="IPR050309">
    <property type="entry name" value="Type-B_Carboxylest/Lipase"/>
</dbReference>
<dbReference type="InterPro" id="IPR029058">
    <property type="entry name" value="AB_hydrolase_fold"/>
</dbReference>
<evidence type="ECO:0000256" key="2">
    <source>
        <dbReference type="ARBA" id="ARBA00022487"/>
    </source>
</evidence>
<evidence type="ECO:0000256" key="4">
    <source>
        <dbReference type="ARBA" id="ARBA00023180"/>
    </source>
</evidence>
<protein>
    <recommendedName>
        <fullName evidence="5">Carboxylic ester hydrolase</fullName>
        <ecNumber evidence="5">3.1.1.-</ecNumber>
    </recommendedName>
</protein>
<keyword evidence="3 5" id="KW-0378">Hydrolase</keyword>
<feature type="signal peptide" evidence="5">
    <location>
        <begin position="1"/>
        <end position="25"/>
    </location>
</feature>
<proteinExistence type="inferred from homology"/>
<gene>
    <name evidence="8" type="ORF">ONE63_007948</name>
</gene>
<feature type="compositionally biased region" description="Low complexity" evidence="6">
    <location>
        <begin position="654"/>
        <end position="665"/>
    </location>
</feature>
<dbReference type="EC" id="3.1.1.-" evidence="5"/>
<feature type="domain" description="Carboxylesterase type B" evidence="7">
    <location>
        <begin position="40"/>
        <end position="618"/>
    </location>
</feature>
<dbReference type="SUPFAM" id="SSF53474">
    <property type="entry name" value="alpha/beta-Hydrolases"/>
    <property type="match status" value="1"/>
</dbReference>
<keyword evidence="9" id="KW-1185">Reference proteome</keyword>
<name>A0AAV7XRT0_9NEOP</name>
<dbReference type="Gene3D" id="3.40.50.1820">
    <property type="entry name" value="alpha/beta hydrolase"/>
    <property type="match status" value="1"/>
</dbReference>
<dbReference type="PROSITE" id="PS00122">
    <property type="entry name" value="CARBOXYLESTERASE_B_1"/>
    <property type="match status" value="1"/>
</dbReference>
<organism evidence="8 9">
    <name type="scientific">Megalurothrips usitatus</name>
    <name type="common">bean blossom thrips</name>
    <dbReference type="NCBI Taxonomy" id="439358"/>
    <lineage>
        <taxon>Eukaryota</taxon>
        <taxon>Metazoa</taxon>
        <taxon>Ecdysozoa</taxon>
        <taxon>Arthropoda</taxon>
        <taxon>Hexapoda</taxon>
        <taxon>Insecta</taxon>
        <taxon>Pterygota</taxon>
        <taxon>Neoptera</taxon>
        <taxon>Paraneoptera</taxon>
        <taxon>Thysanoptera</taxon>
        <taxon>Terebrantia</taxon>
        <taxon>Thripoidea</taxon>
        <taxon>Thripidae</taxon>
        <taxon>Megalurothrips</taxon>
    </lineage>
</organism>
<sequence length="665" mass="72406">MRGSSSTGVAVTLLLALAAVPECLPTFTGGHRSRRTDPGPEVTVQQGRLLGRHITTAKGTVYSAFSGIPYAAPPVGELRFKGPRPAAGWSGVRDARREGKICTQPMLNLTKMLVSRIPKSMEPFNAAEIPGLVRAQPWIIRAVTNILTSGEDCLFINVYTPKLAARESRAAGEKGLPVVFWVYGGGFIWGEGGLTFYDPEYLMDRGMVVVTFNYRLGALGFLSLGKKSSVSGNAGIKDVAAALRWTRNNVAAFGGDPDKITIWGESGGAVCSHVLMLNPEFAGMMRGAILGSGSAVHFWGSVSAARATARARHMSGWTGCKRDLPALELAECLRKVPAHRLASLYEKALVPEDGRYLTGAVPFIATVEDPDDELDVYDRPVLTENPRALLAAGKYARVPTILGFNSGESLIMYTGLTREPSLATLRLIHDAAPSSFLRDDLLPYLSPEQAEEIGERARTFYFGNDTTIKPYGKSLDNFFEVVTGLFMYVDSIMMARMMASEPGSAPVYMYRFNYVGAINMFKNALRIMQKVACHGDELPYVWKINVGFESRPLTASSPENKLREAFTNMLTNFIKTGSPTPSAASSPQQLTWPAYTAQDQAYLQIGEHMHVAEDFARPVIDMWDDVYSKAMGGPLWGRLAKLEAQRRHPGADGGPDANGANALRL</sequence>
<feature type="chain" id="PRO_5043091917" description="Carboxylic ester hydrolase" evidence="5">
    <location>
        <begin position="26"/>
        <end position="665"/>
    </location>
</feature>
<reference evidence="8" key="1">
    <citation type="submission" date="2022-12" db="EMBL/GenBank/DDBJ databases">
        <title>Chromosome-level genome assembly of the bean flower thrips Megalurothrips usitatus.</title>
        <authorList>
            <person name="Ma L."/>
            <person name="Liu Q."/>
            <person name="Li H."/>
            <person name="Cai W."/>
        </authorList>
    </citation>
    <scope>NUCLEOTIDE SEQUENCE</scope>
    <source>
        <strain evidence="8">Cailab_2022a</strain>
    </source>
</reference>
<accession>A0AAV7XRT0</accession>
<dbReference type="PANTHER" id="PTHR11559">
    <property type="entry name" value="CARBOXYLESTERASE"/>
    <property type="match status" value="1"/>
</dbReference>
<keyword evidence="2" id="KW-0719">Serine esterase</keyword>
<feature type="region of interest" description="Disordered" evidence="6">
    <location>
        <begin position="646"/>
        <end position="665"/>
    </location>
</feature>
<dbReference type="AlphaFoldDB" id="A0AAV7XRT0"/>
<evidence type="ECO:0000256" key="1">
    <source>
        <dbReference type="ARBA" id="ARBA00005964"/>
    </source>
</evidence>
<evidence type="ECO:0000256" key="3">
    <source>
        <dbReference type="ARBA" id="ARBA00022801"/>
    </source>
</evidence>
<dbReference type="Proteomes" id="UP001075354">
    <property type="component" value="Chromosome 5"/>
</dbReference>
<dbReference type="InterPro" id="IPR002018">
    <property type="entry name" value="CarbesteraseB"/>
</dbReference>
<dbReference type="InterPro" id="IPR019819">
    <property type="entry name" value="Carboxylesterase_B_CS"/>
</dbReference>
<keyword evidence="4" id="KW-0325">Glycoprotein</keyword>
<evidence type="ECO:0000313" key="9">
    <source>
        <dbReference type="Proteomes" id="UP001075354"/>
    </source>
</evidence>
<evidence type="ECO:0000256" key="6">
    <source>
        <dbReference type="SAM" id="MobiDB-lite"/>
    </source>
</evidence>
<evidence type="ECO:0000259" key="7">
    <source>
        <dbReference type="Pfam" id="PF00135"/>
    </source>
</evidence>
<comment type="similarity">
    <text evidence="1 5">Belongs to the type-B carboxylesterase/lipase family.</text>
</comment>
<keyword evidence="5" id="KW-0732">Signal</keyword>
<evidence type="ECO:0000313" key="8">
    <source>
        <dbReference type="EMBL" id="KAJ1528027.1"/>
    </source>
</evidence>
<evidence type="ECO:0000256" key="5">
    <source>
        <dbReference type="RuleBase" id="RU361235"/>
    </source>
</evidence>
<dbReference type="GO" id="GO:0052689">
    <property type="term" value="F:carboxylic ester hydrolase activity"/>
    <property type="evidence" value="ECO:0007669"/>
    <property type="project" value="UniProtKB-KW"/>
</dbReference>
<comment type="caution">
    <text evidence="8">The sequence shown here is derived from an EMBL/GenBank/DDBJ whole genome shotgun (WGS) entry which is preliminary data.</text>
</comment>
<dbReference type="EMBL" id="JAPTSV010000005">
    <property type="protein sequence ID" value="KAJ1528027.1"/>
    <property type="molecule type" value="Genomic_DNA"/>
</dbReference>
<dbReference type="PROSITE" id="PS00941">
    <property type="entry name" value="CARBOXYLESTERASE_B_2"/>
    <property type="match status" value="1"/>
</dbReference>
<dbReference type="InterPro" id="IPR019826">
    <property type="entry name" value="Carboxylesterase_B_AS"/>
</dbReference>
<dbReference type="Pfam" id="PF00135">
    <property type="entry name" value="COesterase"/>
    <property type="match status" value="1"/>
</dbReference>